<evidence type="ECO:0000256" key="3">
    <source>
        <dbReference type="ARBA" id="ARBA00022801"/>
    </source>
</evidence>
<dbReference type="Proteomes" id="UP001596549">
    <property type="component" value="Unassembled WGS sequence"/>
</dbReference>
<keyword evidence="4" id="KW-0862">Zinc</keyword>
<comment type="similarity">
    <text evidence="1">Belongs to the metallo-beta-lactamase superfamily.</text>
</comment>
<dbReference type="PANTHER" id="PTHR42978:SF6">
    <property type="entry name" value="QUORUM-QUENCHING LACTONASE YTNP-RELATED"/>
    <property type="match status" value="1"/>
</dbReference>
<dbReference type="EMBL" id="JBHTCP010000051">
    <property type="protein sequence ID" value="MFC7373325.1"/>
    <property type="molecule type" value="Genomic_DNA"/>
</dbReference>
<accession>A0ABW2NU39</accession>
<dbReference type="RefSeq" id="WP_379751137.1">
    <property type="nucleotide sequence ID" value="NZ_JBHTCP010000051.1"/>
</dbReference>
<evidence type="ECO:0000313" key="6">
    <source>
        <dbReference type="EMBL" id="MFC7373325.1"/>
    </source>
</evidence>
<evidence type="ECO:0000256" key="1">
    <source>
        <dbReference type="ARBA" id="ARBA00007749"/>
    </source>
</evidence>
<dbReference type="SUPFAM" id="SSF56281">
    <property type="entry name" value="Metallo-hydrolase/oxidoreductase"/>
    <property type="match status" value="1"/>
</dbReference>
<keyword evidence="7" id="KW-1185">Reference proteome</keyword>
<dbReference type="PANTHER" id="PTHR42978">
    <property type="entry name" value="QUORUM-QUENCHING LACTONASE YTNP-RELATED-RELATED"/>
    <property type="match status" value="1"/>
</dbReference>
<dbReference type="Pfam" id="PF00753">
    <property type="entry name" value="Lactamase_B"/>
    <property type="match status" value="1"/>
</dbReference>
<evidence type="ECO:0000256" key="2">
    <source>
        <dbReference type="ARBA" id="ARBA00022723"/>
    </source>
</evidence>
<organism evidence="6 7">
    <name type="scientific">Fictibacillus iocasae</name>
    <dbReference type="NCBI Taxonomy" id="2715437"/>
    <lineage>
        <taxon>Bacteria</taxon>
        <taxon>Bacillati</taxon>
        <taxon>Bacillota</taxon>
        <taxon>Bacilli</taxon>
        <taxon>Bacillales</taxon>
        <taxon>Fictibacillaceae</taxon>
        <taxon>Fictibacillus</taxon>
    </lineage>
</organism>
<gene>
    <name evidence="6" type="ORF">ACFQPF_16925</name>
</gene>
<proteinExistence type="inferred from homology"/>
<dbReference type="Gene3D" id="3.60.15.10">
    <property type="entry name" value="Ribonuclease Z/Hydroxyacylglutathione hydrolase-like"/>
    <property type="match status" value="1"/>
</dbReference>
<dbReference type="InterPro" id="IPR036866">
    <property type="entry name" value="RibonucZ/Hydroxyglut_hydro"/>
</dbReference>
<comment type="caution">
    <text evidence="6">The sequence shown here is derived from an EMBL/GenBank/DDBJ whole genome shotgun (WGS) entry which is preliminary data.</text>
</comment>
<dbReference type="InterPro" id="IPR001279">
    <property type="entry name" value="Metallo-B-lactamas"/>
</dbReference>
<reference evidence="7" key="1">
    <citation type="journal article" date="2019" name="Int. J. Syst. Evol. Microbiol.">
        <title>The Global Catalogue of Microorganisms (GCM) 10K type strain sequencing project: providing services to taxonomists for standard genome sequencing and annotation.</title>
        <authorList>
            <consortium name="The Broad Institute Genomics Platform"/>
            <consortium name="The Broad Institute Genome Sequencing Center for Infectious Disease"/>
            <person name="Wu L."/>
            <person name="Ma J."/>
        </authorList>
    </citation>
    <scope>NUCLEOTIDE SEQUENCE [LARGE SCALE GENOMIC DNA]</scope>
    <source>
        <strain evidence="7">NBRC 106396</strain>
    </source>
</reference>
<sequence>MDVFEIGGIAFHWLDGGVTNMDGGAMFGVVPKPLWSRKYPVNELNQIELRTEPILFQAHGKNILIESGIGSGKLNDKQRRNYGVSEESSLKESLAKLSLKPEDIDIILMTHMHFDHASGLTEWKEGQLVSVFENAVIYTSKVEWDELRKPNIRSKNTYWKENWEPIEHQVQTFSKSISPLEGIEMFHTGGHSDGHSVIRLTLGDEEIIHMGDLLPTHAHYNPLWVLAYDDYPMNSIHAKQQWIRPGRWYIFYHDAIYRAVTFSEDGKVQEGIKRSSSTLP</sequence>
<evidence type="ECO:0000313" key="7">
    <source>
        <dbReference type="Proteomes" id="UP001596549"/>
    </source>
</evidence>
<dbReference type="InterPro" id="IPR051013">
    <property type="entry name" value="MBL_superfamily_lactonases"/>
</dbReference>
<dbReference type="SMART" id="SM00849">
    <property type="entry name" value="Lactamase_B"/>
    <property type="match status" value="1"/>
</dbReference>
<protein>
    <submittedName>
        <fullName evidence="6">MBL fold metallo-hydrolase</fullName>
    </submittedName>
</protein>
<dbReference type="CDD" id="cd07728">
    <property type="entry name" value="YtnP-like_MBL-fold"/>
    <property type="match status" value="1"/>
</dbReference>
<name>A0ABW2NU39_9BACL</name>
<keyword evidence="3" id="KW-0378">Hydrolase</keyword>
<feature type="domain" description="Metallo-beta-lactamase" evidence="5">
    <location>
        <begin position="50"/>
        <end position="253"/>
    </location>
</feature>
<evidence type="ECO:0000256" key="4">
    <source>
        <dbReference type="ARBA" id="ARBA00022833"/>
    </source>
</evidence>
<keyword evidence="2" id="KW-0479">Metal-binding</keyword>
<evidence type="ECO:0000259" key="5">
    <source>
        <dbReference type="SMART" id="SM00849"/>
    </source>
</evidence>